<comment type="caution">
    <text evidence="1">The sequence shown here is derived from an EMBL/GenBank/DDBJ whole genome shotgun (WGS) entry which is preliminary data.</text>
</comment>
<proteinExistence type="predicted"/>
<dbReference type="Proteomes" id="UP000190906">
    <property type="component" value="Unassembled WGS sequence"/>
</dbReference>
<name>A0A1S9TIY7_BACCE</name>
<protein>
    <recommendedName>
        <fullName evidence="3">Butirosin biosynthesis protein H N-terminal domain-containing protein</fullName>
    </recommendedName>
</protein>
<dbReference type="AlphaFoldDB" id="A0A1S9TIY7"/>
<dbReference type="RefSeq" id="WP_078205338.1">
    <property type="nucleotide sequence ID" value="NZ_MUAJ01000033.1"/>
</dbReference>
<evidence type="ECO:0000313" key="1">
    <source>
        <dbReference type="EMBL" id="OOR10025.1"/>
    </source>
</evidence>
<sequence>MKIKELKPTFDVPYYYSCYIPILHDKLKSMGSISYMSLIANEELYSIPSYRVDTTTSLPSVARYTQLLEYNQTFRMEKNVYSNFGNGLQFIKECLNRQEVFIALGSTFFLPYSNDYLNPKFIKSHIDIHTDKYVTDHYLAINKITEDSVFVQDPVPNKYMGEISLEEFHSFWKGGRGIPELVQAKGIERISSYSSINVIIEEKINLENIRDIFLKTLQKISSEYIKGLVMRKNNKIYYFGKIAALELKENINTDFHKQINMFPLYLKCLFDMRWSRYFLYDLLIDMNDLFKDKFMHLASDLMDIKQSWERLYKIAHIKLLKKDSNLSDLESFNLIMMDVITRESVLHENILFLLQHNYSLQS</sequence>
<evidence type="ECO:0008006" key="3">
    <source>
        <dbReference type="Google" id="ProtNLM"/>
    </source>
</evidence>
<reference evidence="1 2" key="1">
    <citation type="submission" date="2017-01" db="EMBL/GenBank/DDBJ databases">
        <title>Bacillus cereus isolates.</title>
        <authorList>
            <person name="Beno S.M."/>
        </authorList>
    </citation>
    <scope>NUCLEOTIDE SEQUENCE [LARGE SCALE GENOMIC DNA]</scope>
    <source>
        <strain evidence="1 2">FSL H8-0485</strain>
    </source>
</reference>
<gene>
    <name evidence="1" type="ORF">BW897_24585</name>
</gene>
<dbReference type="EMBL" id="MUAJ01000033">
    <property type="protein sequence ID" value="OOR10025.1"/>
    <property type="molecule type" value="Genomic_DNA"/>
</dbReference>
<accession>A0A1S9TIY7</accession>
<organism evidence="1 2">
    <name type="scientific">Bacillus cereus</name>
    <dbReference type="NCBI Taxonomy" id="1396"/>
    <lineage>
        <taxon>Bacteria</taxon>
        <taxon>Bacillati</taxon>
        <taxon>Bacillota</taxon>
        <taxon>Bacilli</taxon>
        <taxon>Bacillales</taxon>
        <taxon>Bacillaceae</taxon>
        <taxon>Bacillus</taxon>
        <taxon>Bacillus cereus group</taxon>
    </lineage>
</organism>
<evidence type="ECO:0000313" key="2">
    <source>
        <dbReference type="Proteomes" id="UP000190906"/>
    </source>
</evidence>